<accession>A0A4V2SQ68</accession>
<dbReference type="OrthoDB" id="5641374at2"/>
<dbReference type="Pfam" id="PF12616">
    <property type="entry name" value="DUF3775"/>
    <property type="match status" value="1"/>
</dbReference>
<sequence>MLTVPTDDINRLIVLARDYEAQFISAGQGLDSGDDTGGEATRKSPYPTPEADLLEAAIDDMSEEQQAQLVALVWIGRGTFEPEEWDDAVRTAREEAIHSTSEYLMGTPLLADQLVNGLDALTE</sequence>
<dbReference type="RefSeq" id="WP_132707502.1">
    <property type="nucleotide sequence ID" value="NZ_JACIGF010000002.1"/>
</dbReference>
<comment type="caution">
    <text evidence="2">The sequence shown here is derived from an EMBL/GenBank/DDBJ whole genome shotgun (WGS) entry which is preliminary data.</text>
</comment>
<dbReference type="InterPro" id="IPR022254">
    <property type="entry name" value="DUF3775"/>
</dbReference>
<evidence type="ECO:0000313" key="3">
    <source>
        <dbReference type="Proteomes" id="UP000295399"/>
    </source>
</evidence>
<name>A0A4V2SQ68_RHOSA</name>
<protein>
    <submittedName>
        <fullName evidence="2">Uncharacterized protein DUF3775</fullName>
    </submittedName>
</protein>
<keyword evidence="3" id="KW-1185">Reference proteome</keyword>
<dbReference type="Proteomes" id="UP000295399">
    <property type="component" value="Unassembled WGS sequence"/>
</dbReference>
<reference evidence="2 3" key="1">
    <citation type="submission" date="2019-03" db="EMBL/GenBank/DDBJ databases">
        <title>Genomic Encyclopedia of Type Strains, Phase IV (KMG-IV): sequencing the most valuable type-strain genomes for metagenomic binning, comparative biology and taxonomic classification.</title>
        <authorList>
            <person name="Goeker M."/>
        </authorList>
    </citation>
    <scope>NUCLEOTIDE SEQUENCE [LARGE SCALE GENOMIC DNA]</scope>
    <source>
        <strain evidence="2 3">DSM 2132</strain>
    </source>
</reference>
<gene>
    <name evidence="2" type="ORF">EV659_102254</name>
</gene>
<proteinExistence type="predicted"/>
<feature type="region of interest" description="Disordered" evidence="1">
    <location>
        <begin position="26"/>
        <end position="48"/>
    </location>
</feature>
<evidence type="ECO:0000313" key="2">
    <source>
        <dbReference type="EMBL" id="TCP37846.1"/>
    </source>
</evidence>
<organism evidence="2 3">
    <name type="scientific">Rhodothalassium salexigens DSM 2132</name>
    <dbReference type="NCBI Taxonomy" id="1188247"/>
    <lineage>
        <taxon>Bacteria</taxon>
        <taxon>Pseudomonadati</taxon>
        <taxon>Pseudomonadota</taxon>
        <taxon>Alphaproteobacteria</taxon>
        <taxon>Rhodothalassiales</taxon>
        <taxon>Rhodothalassiaceae</taxon>
        <taxon>Rhodothalassium</taxon>
    </lineage>
</organism>
<evidence type="ECO:0000256" key="1">
    <source>
        <dbReference type="SAM" id="MobiDB-lite"/>
    </source>
</evidence>
<dbReference type="InParanoid" id="A0A4V2SQ68"/>
<dbReference type="EMBL" id="SLXO01000002">
    <property type="protein sequence ID" value="TCP37846.1"/>
    <property type="molecule type" value="Genomic_DNA"/>
</dbReference>
<dbReference type="AlphaFoldDB" id="A0A4V2SQ68"/>